<dbReference type="InterPro" id="IPR050682">
    <property type="entry name" value="ModA/WtpA"/>
</dbReference>
<reference evidence="2 4" key="3">
    <citation type="journal article" date="2024" name="Syst. Appl. Microbiol.">
        <title>Helicobacter cappadocius sp. nov., from lizards: The first psychrotrophic Helicobacter species.</title>
        <authorList>
            <person name="Aydin F."/>
            <person name="Tarhane S."/>
            <person name="Karakaya E."/>
            <person name="Abay S."/>
            <person name="Kayman T."/>
            <person name="Guran O."/>
            <person name="Bozkurt E."/>
            <person name="Uzum N."/>
            <person name="Avci A."/>
            <person name="Olgun K."/>
            <person name="Jablonski D."/>
            <person name="Guran C."/>
            <person name="Burcin Saticioglu I."/>
        </authorList>
    </citation>
    <scope>NUCLEOTIDE SEQUENCE [LARGE SCALE GENOMIC DNA]</scope>
    <source>
        <strain evidence="2">Faydin-H75</strain>
        <strain evidence="4">faydin-H76</strain>
    </source>
</reference>
<evidence type="ECO:0000313" key="3">
    <source>
        <dbReference type="EMBL" id="MDP2539079.1"/>
    </source>
</evidence>
<dbReference type="GO" id="GO:0030973">
    <property type="term" value="F:molybdate ion binding"/>
    <property type="evidence" value="ECO:0007669"/>
    <property type="project" value="TreeGrafter"/>
</dbReference>
<dbReference type="Proteomes" id="UP001240777">
    <property type="component" value="Unassembled WGS sequence"/>
</dbReference>
<reference evidence="2" key="2">
    <citation type="submission" date="2023-07" db="EMBL/GenBank/DDBJ databases">
        <authorList>
            <person name="Aydin F."/>
            <person name="Tarhane S."/>
            <person name="Saticioglu I.B."/>
            <person name="Karakaya E."/>
            <person name="Abay S."/>
            <person name="Guran O."/>
            <person name="Bozkurt E."/>
            <person name="Uzum N."/>
            <person name="Olgun K."/>
            <person name="Jablonski D."/>
        </authorList>
    </citation>
    <scope>NUCLEOTIDE SEQUENCE</scope>
    <source>
        <strain evidence="2">Faydin-H75</strain>
    </source>
</reference>
<evidence type="ECO:0000313" key="4">
    <source>
        <dbReference type="Proteomes" id="UP001177258"/>
    </source>
</evidence>
<keyword evidence="1" id="KW-0732">Signal</keyword>
<feature type="signal peptide" evidence="1">
    <location>
        <begin position="1"/>
        <end position="23"/>
    </location>
</feature>
<dbReference type="PANTHER" id="PTHR30632:SF11">
    <property type="entry name" value="BLR4797 PROTEIN"/>
    <property type="match status" value="1"/>
</dbReference>
<protein>
    <submittedName>
        <fullName evidence="3">Substrate-binding domain-containing protein</fullName>
    </submittedName>
</protein>
<evidence type="ECO:0000313" key="2">
    <source>
        <dbReference type="EMBL" id="MDO7252931.1"/>
    </source>
</evidence>
<name>A0AA90PL31_9HELI</name>
<dbReference type="EMBL" id="JAUPEV010000004">
    <property type="protein sequence ID" value="MDO7252931.1"/>
    <property type="molecule type" value="Genomic_DNA"/>
</dbReference>
<evidence type="ECO:0000256" key="1">
    <source>
        <dbReference type="SAM" id="SignalP"/>
    </source>
</evidence>
<dbReference type="RefSeq" id="WP_305516778.1">
    <property type="nucleotide sequence ID" value="NZ_JAUPEV010000004.1"/>
</dbReference>
<organism evidence="3 4">
    <name type="scientific">Helicobacter cappadocius</name>
    <dbReference type="NCBI Taxonomy" id="3063998"/>
    <lineage>
        <taxon>Bacteria</taxon>
        <taxon>Pseudomonadati</taxon>
        <taxon>Campylobacterota</taxon>
        <taxon>Epsilonproteobacteria</taxon>
        <taxon>Campylobacterales</taxon>
        <taxon>Helicobacteraceae</taxon>
        <taxon>Helicobacter</taxon>
    </lineage>
</organism>
<proteinExistence type="predicted"/>
<accession>A0AA90PL31</accession>
<sequence length="265" mass="28941">MKAVKKCLFVFGCLVVLFSNIQAKELTVMVSGGFYAAYEGLINSFEKKEGVKIKTLRSPSMGNTPQAIPNRLKNGEKADVVIMVGSALDKLEKQGWILKDSRVELADSPIGAVIKKGKPLISIKTDAELRKVLLNASSIAYSDSASGRYISEQLFKKLGIERQVKDKAYMIPRIPVASVIAKGAYEIGFQQVSEILPIAGITFIGELPKNLQHFTRFAGAVVATSHSPIEAKELLKYLSSKEVQNIVHSTGLCSIKHSTLKSLMK</sequence>
<gene>
    <name evidence="2" type="ORF">Q5I04_03255</name>
    <name evidence="3" type="ORF">Q5I06_04745</name>
</gene>
<dbReference type="Gene3D" id="3.40.190.10">
    <property type="entry name" value="Periplasmic binding protein-like II"/>
    <property type="match status" value="2"/>
</dbReference>
<dbReference type="GO" id="GO:0015689">
    <property type="term" value="P:molybdate ion transport"/>
    <property type="evidence" value="ECO:0007669"/>
    <property type="project" value="TreeGrafter"/>
</dbReference>
<dbReference type="EMBL" id="JAUYZK010000005">
    <property type="protein sequence ID" value="MDP2539079.1"/>
    <property type="molecule type" value="Genomic_DNA"/>
</dbReference>
<evidence type="ECO:0000313" key="5">
    <source>
        <dbReference type="Proteomes" id="UP001240777"/>
    </source>
</evidence>
<dbReference type="Pfam" id="PF13531">
    <property type="entry name" value="SBP_bac_11"/>
    <property type="match status" value="1"/>
</dbReference>
<keyword evidence="5" id="KW-1185">Reference proteome</keyword>
<dbReference type="AlphaFoldDB" id="A0AA90PL31"/>
<reference evidence="3 5" key="1">
    <citation type="submission" date="2023-07" db="EMBL/GenBank/DDBJ databases">
        <title>Unpublished Manusciprt.</title>
        <authorList>
            <person name="Aydin F."/>
            <person name="Tarhane S."/>
            <person name="Saticioglu I.B."/>
            <person name="Karakaya E."/>
            <person name="Abay S."/>
            <person name="Guran O."/>
            <person name="Bozkurt E."/>
            <person name="Uzum N."/>
            <person name="Olgun K."/>
            <person name="Jablonski D."/>
        </authorList>
    </citation>
    <scope>NUCLEOTIDE SEQUENCE</scope>
    <source>
        <strain evidence="5">faydin-H75</strain>
        <strain evidence="3">Faydin-H76</strain>
    </source>
</reference>
<comment type="caution">
    <text evidence="3">The sequence shown here is derived from an EMBL/GenBank/DDBJ whole genome shotgun (WGS) entry which is preliminary data.</text>
</comment>
<dbReference type="SUPFAM" id="SSF53850">
    <property type="entry name" value="Periplasmic binding protein-like II"/>
    <property type="match status" value="1"/>
</dbReference>
<dbReference type="PANTHER" id="PTHR30632">
    <property type="entry name" value="MOLYBDATE-BINDING PERIPLASMIC PROTEIN"/>
    <property type="match status" value="1"/>
</dbReference>
<feature type="chain" id="PRO_5041740478" evidence="1">
    <location>
        <begin position="24"/>
        <end position="265"/>
    </location>
</feature>
<dbReference type="Proteomes" id="UP001177258">
    <property type="component" value="Unassembled WGS sequence"/>
</dbReference>